<reference evidence="1 2" key="1">
    <citation type="journal article" date="2019" name="Int. J. Syst. Evol. Microbiol.">
        <title>The Global Catalogue of Microorganisms (GCM) 10K type strain sequencing project: providing services to taxonomists for standard genome sequencing and annotation.</title>
        <authorList>
            <consortium name="The Broad Institute Genomics Platform"/>
            <consortium name="The Broad Institute Genome Sequencing Center for Infectious Disease"/>
            <person name="Wu L."/>
            <person name="Ma J."/>
        </authorList>
    </citation>
    <scope>NUCLEOTIDE SEQUENCE [LARGE SCALE GENOMIC DNA]</scope>
    <source>
        <strain evidence="1 2">JCM 16009</strain>
    </source>
</reference>
<organism evidence="1 2">
    <name type="scientific">Pseudonocardia ailaonensis</name>
    <dbReference type="NCBI Taxonomy" id="367279"/>
    <lineage>
        <taxon>Bacteria</taxon>
        <taxon>Bacillati</taxon>
        <taxon>Actinomycetota</taxon>
        <taxon>Actinomycetes</taxon>
        <taxon>Pseudonocardiales</taxon>
        <taxon>Pseudonocardiaceae</taxon>
        <taxon>Pseudonocardia</taxon>
    </lineage>
</organism>
<comment type="caution">
    <text evidence="1">The sequence shown here is derived from an EMBL/GenBank/DDBJ whole genome shotgun (WGS) entry which is preliminary data.</text>
</comment>
<gene>
    <name evidence="1" type="ORF">GCM10009836_04150</name>
</gene>
<proteinExistence type="predicted"/>
<evidence type="ECO:0000313" key="1">
    <source>
        <dbReference type="EMBL" id="GAA1829446.1"/>
    </source>
</evidence>
<sequence>MTLLPGHHLYPTPDGWRAALPGDRFVRIDGPDELLSAFQRAAHGHDGPPDRATDAEQLHRFFAERGLLADPEPEPAPPRVLLTGDGPVADAVAAVLGAWARVRRAGRPTEVDLLVDCAGWLPDARWHDLDTTCAATGLPWHRCHAEGTSFLVGPLTVPGRSPGYRDLRGRRLAASGVPDELGRYWSWLDTAQAPPVPDPGPGVAAVVAGLLADEVAAWWRTGETGPVGYQTEVSTNPVRLTRHPVLALPGLAAVDPA</sequence>
<dbReference type="Proteomes" id="UP001500449">
    <property type="component" value="Unassembled WGS sequence"/>
</dbReference>
<dbReference type="EMBL" id="BAAAQK010000001">
    <property type="protein sequence ID" value="GAA1829446.1"/>
    <property type="molecule type" value="Genomic_DNA"/>
</dbReference>
<protein>
    <submittedName>
        <fullName evidence="1">Uncharacterized protein</fullName>
    </submittedName>
</protein>
<evidence type="ECO:0000313" key="2">
    <source>
        <dbReference type="Proteomes" id="UP001500449"/>
    </source>
</evidence>
<accession>A0ABN2MJP4</accession>
<keyword evidence="2" id="KW-1185">Reference proteome</keyword>
<dbReference type="RefSeq" id="WP_344411772.1">
    <property type="nucleotide sequence ID" value="NZ_BAAAQK010000001.1"/>
</dbReference>
<name>A0ABN2MJP4_9PSEU</name>
<dbReference type="Gene3D" id="3.40.50.720">
    <property type="entry name" value="NAD(P)-binding Rossmann-like Domain"/>
    <property type="match status" value="1"/>
</dbReference>